<reference evidence="2 3" key="1">
    <citation type="submission" date="2020-05" db="EMBL/GenBank/DDBJ databases">
        <title>MicrobeNet Type strains.</title>
        <authorList>
            <person name="Nicholson A.C."/>
        </authorList>
    </citation>
    <scope>NUCLEOTIDE SEQUENCE [LARGE SCALE GENOMIC DNA]</scope>
    <source>
        <strain evidence="2 3">JCM 3224</strain>
    </source>
</reference>
<evidence type="ECO:0000313" key="2">
    <source>
        <dbReference type="EMBL" id="NNH75913.1"/>
    </source>
</evidence>
<dbReference type="EMBL" id="JABELX010000030">
    <property type="protein sequence ID" value="NNH75913.1"/>
    <property type="molecule type" value="Genomic_DNA"/>
</dbReference>
<keyword evidence="3" id="KW-1185">Reference proteome</keyword>
<name>A0A849CAP3_9NOCA</name>
<comment type="caution">
    <text evidence="2">The sequence shown here is derived from an EMBL/GenBank/DDBJ whole genome shotgun (WGS) entry which is preliminary data.</text>
</comment>
<dbReference type="Proteomes" id="UP000586827">
    <property type="component" value="Unassembled WGS sequence"/>
</dbReference>
<organism evidence="2 3">
    <name type="scientific">Nocardia uniformis</name>
    <dbReference type="NCBI Taxonomy" id="53432"/>
    <lineage>
        <taxon>Bacteria</taxon>
        <taxon>Bacillati</taxon>
        <taxon>Actinomycetota</taxon>
        <taxon>Actinomycetes</taxon>
        <taxon>Mycobacteriales</taxon>
        <taxon>Nocardiaceae</taxon>
        <taxon>Nocardia</taxon>
    </lineage>
</organism>
<sequence>MAGRTEAWWRFRENWTTIDHLMELREGVEVASQPTRAALNKAGMIFTVTAWEAYVEDVAKEVADHISKKVPDFDGLPRRLQSVISRRVMQRNPRNRLVRDVSEGDWRVDVRENARVLAQALNTPSKVKVDKLIHDATGYKDVSSAWQWQGAQLGGPADLLRETISMRGQVVHTGSKPLQINVNWNEIYGNNIKRLVDRTNAALVKYGMTFGAMARVIDIEPGLASLGLDDEDTEEGASA</sequence>
<accession>A0A849CAP3</accession>
<dbReference type="RefSeq" id="WP_157553549.1">
    <property type="nucleotide sequence ID" value="NZ_JABELX010000030.1"/>
</dbReference>
<feature type="domain" description="RiboL-PSP-HEPN" evidence="1">
    <location>
        <begin position="29"/>
        <end position="196"/>
    </location>
</feature>
<proteinExistence type="predicted"/>
<dbReference type="InterPro" id="IPR041519">
    <property type="entry name" value="HEPN_RiboL-PSP"/>
</dbReference>
<protein>
    <recommendedName>
        <fullName evidence="1">RiboL-PSP-HEPN domain-containing protein</fullName>
    </recommendedName>
</protein>
<evidence type="ECO:0000313" key="3">
    <source>
        <dbReference type="Proteomes" id="UP000586827"/>
    </source>
</evidence>
<evidence type="ECO:0000259" key="1">
    <source>
        <dbReference type="Pfam" id="PF18735"/>
    </source>
</evidence>
<dbReference type="AlphaFoldDB" id="A0A849CAP3"/>
<dbReference type="Pfam" id="PF18735">
    <property type="entry name" value="HEPN_RiboL-PSP"/>
    <property type="match status" value="1"/>
</dbReference>
<gene>
    <name evidence="2" type="ORF">HLB23_39705</name>
</gene>